<feature type="region of interest" description="Disordered" evidence="1">
    <location>
        <begin position="14"/>
        <end position="55"/>
    </location>
</feature>
<dbReference type="InParanoid" id="A0A2T3AC30"/>
<name>A0A2T3AC30_9PEZI</name>
<evidence type="ECO:0000256" key="1">
    <source>
        <dbReference type="SAM" id="MobiDB-lite"/>
    </source>
</evidence>
<gene>
    <name evidence="2" type="ORF">BD289DRAFT_430217</name>
</gene>
<proteinExistence type="predicted"/>
<evidence type="ECO:0000313" key="2">
    <source>
        <dbReference type="EMBL" id="PSR90768.1"/>
    </source>
</evidence>
<protein>
    <submittedName>
        <fullName evidence="2">Uncharacterized protein</fullName>
    </submittedName>
</protein>
<organism evidence="2 3">
    <name type="scientific">Coniella lustricola</name>
    <dbReference type="NCBI Taxonomy" id="2025994"/>
    <lineage>
        <taxon>Eukaryota</taxon>
        <taxon>Fungi</taxon>
        <taxon>Dikarya</taxon>
        <taxon>Ascomycota</taxon>
        <taxon>Pezizomycotina</taxon>
        <taxon>Sordariomycetes</taxon>
        <taxon>Sordariomycetidae</taxon>
        <taxon>Diaporthales</taxon>
        <taxon>Schizoparmaceae</taxon>
        <taxon>Coniella</taxon>
    </lineage>
</organism>
<dbReference type="EMBL" id="KZ678415">
    <property type="protein sequence ID" value="PSR90768.1"/>
    <property type="molecule type" value="Genomic_DNA"/>
</dbReference>
<accession>A0A2T3AC30</accession>
<dbReference type="Proteomes" id="UP000241462">
    <property type="component" value="Unassembled WGS sequence"/>
</dbReference>
<feature type="compositionally biased region" description="Polar residues" evidence="1">
    <location>
        <begin position="26"/>
        <end position="48"/>
    </location>
</feature>
<reference evidence="2 3" key="1">
    <citation type="journal article" date="2018" name="Mycol. Prog.">
        <title>Coniella lustricola, a new species from submerged detritus.</title>
        <authorList>
            <person name="Raudabaugh D.B."/>
            <person name="Iturriaga T."/>
            <person name="Carver A."/>
            <person name="Mondo S."/>
            <person name="Pangilinan J."/>
            <person name="Lipzen A."/>
            <person name="He G."/>
            <person name="Amirebrahimi M."/>
            <person name="Grigoriev I.V."/>
            <person name="Miller A.N."/>
        </authorList>
    </citation>
    <scope>NUCLEOTIDE SEQUENCE [LARGE SCALE GENOMIC DNA]</scope>
    <source>
        <strain evidence="2 3">B22-T-1</strain>
    </source>
</reference>
<dbReference type="AlphaFoldDB" id="A0A2T3AC30"/>
<keyword evidence="3" id="KW-1185">Reference proteome</keyword>
<evidence type="ECO:0000313" key="3">
    <source>
        <dbReference type="Proteomes" id="UP000241462"/>
    </source>
</evidence>
<sequence length="79" mass="8415">MITRGAFILPMVLKPSKARSPRVPKTSENPKVESFSTSDDIQGTTEASGLSHVGTGSAHYEKRLEICAARGTDTSLPTP</sequence>